<proteinExistence type="predicted"/>
<dbReference type="SUPFAM" id="SSF52047">
    <property type="entry name" value="RNI-like"/>
    <property type="match status" value="1"/>
</dbReference>
<gene>
    <name evidence="2" type="ORF">PYCCODRAFT_1220267</name>
</gene>
<dbReference type="STRING" id="1353009.A0A1Y2IVV9"/>
<dbReference type="Gene3D" id="3.80.10.10">
    <property type="entry name" value="Ribonuclease Inhibitor"/>
    <property type="match status" value="1"/>
</dbReference>
<keyword evidence="3" id="KW-1185">Reference proteome</keyword>
<organism evidence="2 3">
    <name type="scientific">Trametes coccinea (strain BRFM310)</name>
    <name type="common">Pycnoporus coccineus</name>
    <dbReference type="NCBI Taxonomy" id="1353009"/>
    <lineage>
        <taxon>Eukaryota</taxon>
        <taxon>Fungi</taxon>
        <taxon>Dikarya</taxon>
        <taxon>Basidiomycota</taxon>
        <taxon>Agaricomycotina</taxon>
        <taxon>Agaricomycetes</taxon>
        <taxon>Polyporales</taxon>
        <taxon>Polyporaceae</taxon>
        <taxon>Trametes</taxon>
    </lineage>
</organism>
<evidence type="ECO:0000256" key="1">
    <source>
        <dbReference type="SAM" id="MobiDB-lite"/>
    </source>
</evidence>
<dbReference type="Proteomes" id="UP000193067">
    <property type="component" value="Unassembled WGS sequence"/>
</dbReference>
<accession>A0A1Y2IVV9</accession>
<protein>
    <recommendedName>
        <fullName evidence="4">F-box domain-containing protein</fullName>
    </recommendedName>
</protein>
<dbReference type="EMBL" id="KZ084093">
    <property type="protein sequence ID" value="OSD05258.1"/>
    <property type="molecule type" value="Genomic_DNA"/>
</dbReference>
<reference evidence="2 3" key="1">
    <citation type="journal article" date="2015" name="Biotechnol. Biofuels">
        <title>Enhanced degradation of softwood versus hardwood by the white-rot fungus Pycnoporus coccineus.</title>
        <authorList>
            <person name="Couturier M."/>
            <person name="Navarro D."/>
            <person name="Chevret D."/>
            <person name="Henrissat B."/>
            <person name="Piumi F."/>
            <person name="Ruiz-Duenas F.J."/>
            <person name="Martinez A.T."/>
            <person name="Grigoriev I.V."/>
            <person name="Riley R."/>
            <person name="Lipzen A."/>
            <person name="Berrin J.G."/>
            <person name="Master E.R."/>
            <person name="Rosso M.N."/>
        </authorList>
    </citation>
    <scope>NUCLEOTIDE SEQUENCE [LARGE SCALE GENOMIC DNA]</scope>
    <source>
        <strain evidence="2 3">BRFM310</strain>
    </source>
</reference>
<dbReference type="AlphaFoldDB" id="A0A1Y2IVV9"/>
<evidence type="ECO:0000313" key="3">
    <source>
        <dbReference type="Proteomes" id="UP000193067"/>
    </source>
</evidence>
<name>A0A1Y2IVV9_TRAC3</name>
<dbReference type="OrthoDB" id="2751365at2759"/>
<evidence type="ECO:0000313" key="2">
    <source>
        <dbReference type="EMBL" id="OSD05258.1"/>
    </source>
</evidence>
<dbReference type="InterPro" id="IPR032675">
    <property type="entry name" value="LRR_dom_sf"/>
</dbReference>
<evidence type="ECO:0008006" key="4">
    <source>
        <dbReference type="Google" id="ProtNLM"/>
    </source>
</evidence>
<sequence>MPTSPTSDDRGSIAQPQDTGAHSALSKADILYEIFGYFGYARFHGIDAETHIVARHVRSEDHQIDIKRTRTLARAARVCKAFSEPALATLWRQLPELLPVFRLLPSLQKVQKNVKVRGRPGGNIYDLTEDVSPGDWDRLCHYAARVRDLYHVDPPSTSREHGDITDDSWKAIARLLAGRPLFPNLHSLDWWAFEPEPDFTRLGMVLAPSIEILSINCNSPHGSPSSIWEAPLQALIDSIPRSVPQLLDICFSIDTLDIQCVLIPLSHNHPRSLRHLQIISMPDLPTPTIDNTAAALALARFASLESLALVTPKFGSVSAADVSRGVRLDNLVKLHIWCTPGNFPRPIDMFTSANLRTLMLRWPCPDDLATFRDACATWARNFPKLETFECYVTSYVEHPADAQWPISTAFEAMLSLRQLRSVRLILFATVPIYVRDSDLVAFAQAWPALEVLDVETSTTGDPLTGLPLSLLMPFFTGAKSANPPCFQVGLPGLEAFAAGCPRLMMLGLTNLVIREEDVARLPPVPPNPRHKLRMFAAVYGMTRSAFCLVRDRLFPGLEEAFDEKGRLDWS</sequence>
<feature type="region of interest" description="Disordered" evidence="1">
    <location>
        <begin position="1"/>
        <end position="20"/>
    </location>
</feature>